<dbReference type="Pfam" id="PF01503">
    <property type="entry name" value="PRA-PH"/>
    <property type="match status" value="1"/>
</dbReference>
<dbReference type="AlphaFoldDB" id="A0A1G2IG09"/>
<dbReference type="Proteomes" id="UP000176774">
    <property type="component" value="Unassembled WGS sequence"/>
</dbReference>
<protein>
    <submittedName>
        <fullName evidence="1">Uncharacterized protein</fullName>
    </submittedName>
</protein>
<name>A0A1G2IG09_9BACT</name>
<dbReference type="STRING" id="1802214.A2908_04230"/>
<dbReference type="InterPro" id="IPR021130">
    <property type="entry name" value="PRib-ATP_PPHydrolase-like"/>
</dbReference>
<organism evidence="1 2">
    <name type="scientific">Candidatus Staskawiczbacteria bacterium RIFCSPLOWO2_01_FULL_38_12b</name>
    <dbReference type="NCBI Taxonomy" id="1802214"/>
    <lineage>
        <taxon>Bacteria</taxon>
        <taxon>Candidatus Staskawicziibacteriota</taxon>
    </lineage>
</organism>
<accession>A0A1G2IG09</accession>
<dbReference type="SUPFAM" id="SSF101386">
    <property type="entry name" value="all-alpha NTP pyrophosphatases"/>
    <property type="match status" value="1"/>
</dbReference>
<reference evidence="1 2" key="1">
    <citation type="journal article" date="2016" name="Nat. Commun.">
        <title>Thousands of microbial genomes shed light on interconnected biogeochemical processes in an aquifer system.</title>
        <authorList>
            <person name="Anantharaman K."/>
            <person name="Brown C.T."/>
            <person name="Hug L.A."/>
            <person name="Sharon I."/>
            <person name="Castelle C.J."/>
            <person name="Probst A.J."/>
            <person name="Thomas B.C."/>
            <person name="Singh A."/>
            <person name="Wilkins M.J."/>
            <person name="Karaoz U."/>
            <person name="Brodie E.L."/>
            <person name="Williams K.H."/>
            <person name="Hubbard S.S."/>
            <person name="Banfield J.F."/>
        </authorList>
    </citation>
    <scope>NUCLEOTIDE SEQUENCE [LARGE SCALE GENOMIC DNA]</scope>
</reference>
<gene>
    <name evidence="1" type="ORF">A2908_04230</name>
</gene>
<dbReference type="Gene3D" id="1.10.287.1080">
    <property type="entry name" value="MazG-like"/>
    <property type="match status" value="1"/>
</dbReference>
<comment type="caution">
    <text evidence="1">The sequence shown here is derived from an EMBL/GenBank/DDBJ whole genome shotgun (WGS) entry which is preliminary data.</text>
</comment>
<evidence type="ECO:0000313" key="2">
    <source>
        <dbReference type="Proteomes" id="UP000176774"/>
    </source>
</evidence>
<proteinExistence type="predicted"/>
<evidence type="ECO:0000313" key="1">
    <source>
        <dbReference type="EMBL" id="OGZ73451.1"/>
    </source>
</evidence>
<dbReference type="EMBL" id="MHPA01000012">
    <property type="protein sequence ID" value="OGZ73451.1"/>
    <property type="molecule type" value="Genomic_DNA"/>
</dbReference>
<sequence>MDFKEVEKKVVENALNYGKQYNITIDQDFALLKLYEEVGELSQAVLIHRKKSRPEKHLAEEISKEEVAKELADVLGMVMVNAHVMNIDLEEAITKKWINR</sequence>